<evidence type="ECO:0000256" key="2">
    <source>
        <dbReference type="SAM" id="MobiDB-lite"/>
    </source>
</evidence>
<feature type="domain" description="R3H" evidence="3">
    <location>
        <begin position="23"/>
        <end position="86"/>
    </location>
</feature>
<name>A0A672PRK8_SINGR</name>
<dbReference type="GO" id="GO:0003676">
    <property type="term" value="F:nucleic acid binding"/>
    <property type="evidence" value="ECO:0007669"/>
    <property type="project" value="UniProtKB-UniRule"/>
</dbReference>
<evidence type="ECO:0000313" key="5">
    <source>
        <dbReference type="Proteomes" id="UP000472262"/>
    </source>
</evidence>
<protein>
    <submittedName>
        <fullName evidence="4">Sperm-associated antigen 7 homolog</fullName>
    </submittedName>
</protein>
<dbReference type="PANTHER" id="PTHR13498:SF3">
    <property type="entry name" value="SPERM-ASSOCIATED ANTIGEN 7"/>
    <property type="match status" value="1"/>
</dbReference>
<dbReference type="Ensembl" id="ENSSGRT00000070816.1">
    <property type="protein sequence ID" value="ENSSGRP00000066437.1"/>
    <property type="gene ID" value="ENSSGRG00000034134.1"/>
</dbReference>
<dbReference type="Pfam" id="PF01424">
    <property type="entry name" value="R3H"/>
    <property type="match status" value="1"/>
</dbReference>
<keyword evidence="5" id="KW-1185">Reference proteome</keyword>
<feature type="coiled-coil region" evidence="1">
    <location>
        <begin position="1"/>
        <end position="31"/>
    </location>
</feature>
<organism evidence="4 5">
    <name type="scientific">Sinocyclocheilus grahami</name>
    <name type="common">Dianchi golden-line fish</name>
    <name type="synonym">Barbus grahami</name>
    <dbReference type="NCBI Taxonomy" id="75366"/>
    <lineage>
        <taxon>Eukaryota</taxon>
        <taxon>Metazoa</taxon>
        <taxon>Chordata</taxon>
        <taxon>Craniata</taxon>
        <taxon>Vertebrata</taxon>
        <taxon>Euteleostomi</taxon>
        <taxon>Actinopterygii</taxon>
        <taxon>Neopterygii</taxon>
        <taxon>Teleostei</taxon>
        <taxon>Ostariophysi</taxon>
        <taxon>Cypriniformes</taxon>
        <taxon>Cyprinidae</taxon>
        <taxon>Cyprininae</taxon>
        <taxon>Sinocyclocheilus</taxon>
    </lineage>
</organism>
<dbReference type="InterPro" id="IPR017330">
    <property type="entry name" value="SPAG7"/>
</dbReference>
<dbReference type="CDD" id="cd02636">
    <property type="entry name" value="R3H_sperm-antigen"/>
    <property type="match status" value="1"/>
</dbReference>
<dbReference type="Gene3D" id="3.30.1370.50">
    <property type="entry name" value="R3H-like domain"/>
    <property type="match status" value="1"/>
</dbReference>
<feature type="compositionally biased region" description="Basic and acidic residues" evidence="2">
    <location>
        <begin position="104"/>
        <end position="120"/>
    </location>
</feature>
<dbReference type="PANTHER" id="PTHR13498">
    <property type="entry name" value="SPERM ASSOCIATED ANTIGEN 7"/>
    <property type="match status" value="1"/>
</dbReference>
<dbReference type="InParanoid" id="A0A672PRK8"/>
<dbReference type="InterPro" id="IPR001374">
    <property type="entry name" value="R3H_dom"/>
</dbReference>
<gene>
    <name evidence="4" type="primary">LOC107557770</name>
</gene>
<proteinExistence type="predicted"/>
<dbReference type="InterPro" id="IPR036867">
    <property type="entry name" value="R3H_dom_sf"/>
</dbReference>
<dbReference type="PROSITE" id="PS51061">
    <property type="entry name" value="R3H"/>
    <property type="match status" value="1"/>
</dbReference>
<dbReference type="AlphaFoldDB" id="A0A672PRK8"/>
<keyword evidence="1" id="KW-0175">Coiled coil</keyword>
<dbReference type="Proteomes" id="UP000472262">
    <property type="component" value="Unassembled WGS sequence"/>
</dbReference>
<feature type="region of interest" description="Disordered" evidence="2">
    <location>
        <begin position="104"/>
        <end position="133"/>
    </location>
</feature>
<evidence type="ECO:0000259" key="3">
    <source>
        <dbReference type="PROSITE" id="PS51061"/>
    </source>
</evidence>
<evidence type="ECO:0000313" key="4">
    <source>
        <dbReference type="Ensembl" id="ENSSGRP00000066437.1"/>
    </source>
</evidence>
<dbReference type="SMART" id="SM00393">
    <property type="entry name" value="R3H"/>
    <property type="match status" value="1"/>
</dbReference>
<evidence type="ECO:0000256" key="1">
    <source>
        <dbReference type="SAM" id="Coils"/>
    </source>
</evidence>
<reference evidence="4" key="2">
    <citation type="submission" date="2025-09" db="UniProtKB">
        <authorList>
            <consortium name="Ensembl"/>
        </authorList>
    </citation>
    <scope>IDENTIFICATION</scope>
</reference>
<reference evidence="4" key="1">
    <citation type="submission" date="2025-08" db="UniProtKB">
        <authorList>
            <consortium name="Ensembl"/>
        </authorList>
    </citation>
    <scope>IDENTIFICATION</scope>
</reference>
<dbReference type="InterPro" id="IPR034068">
    <property type="entry name" value="R3H_sperm-antigen"/>
</dbReference>
<sequence length="208" mass="23927">MADLLEQAARLKKIEEDEKRKKAEFRKKMEKTVSDFIQDSNLQKKRCEPMGKLERSILHDVAEVAGLASFSFGEDKESRYVMLFKKEFAPSDEELEAYRKAEERRRRKERAALETEEASRSQKRPASPNSNYRDKYSHLIGTSAAKDAAHTLQANQSYGCDAAYGSSFYSDFTSAVLLLLTKAIKNHSFLLIEKKSEIHINITLYKFK</sequence>
<accession>A0A672PRK8</accession>
<dbReference type="SUPFAM" id="SSF82708">
    <property type="entry name" value="R3H domain"/>
    <property type="match status" value="1"/>
</dbReference>